<gene>
    <name evidence="10" type="ORF">EUTSA_v10024096mg</name>
</gene>
<name>V4JV62_EUTSA</name>
<keyword evidence="3" id="KW-0964">Secreted</keyword>
<evidence type="ECO:0000256" key="5">
    <source>
        <dbReference type="ARBA" id="ARBA00022729"/>
    </source>
</evidence>
<comment type="subcellular location">
    <subcellularLocation>
        <location evidence="1">Secreted</location>
    </subcellularLocation>
</comment>
<protein>
    <recommendedName>
        <fullName evidence="12">Rapid ALkalinization Factor</fullName>
    </recommendedName>
</protein>
<evidence type="ECO:0000256" key="2">
    <source>
        <dbReference type="ARBA" id="ARBA00009178"/>
    </source>
</evidence>
<feature type="region of interest" description="Disordered" evidence="8">
    <location>
        <begin position="47"/>
        <end position="79"/>
    </location>
</feature>
<keyword evidence="4" id="KW-0372">Hormone</keyword>
<dbReference type="PANTHER" id="PTHR34270:SF8">
    <property type="entry name" value="(RAPE) HYPOTHETICAL PROTEIN"/>
    <property type="match status" value="1"/>
</dbReference>
<feature type="chain" id="PRO_5004721748" description="Rapid ALkalinization Factor" evidence="9">
    <location>
        <begin position="29"/>
        <end position="79"/>
    </location>
</feature>
<evidence type="ECO:0000256" key="9">
    <source>
        <dbReference type="SAM" id="SignalP"/>
    </source>
</evidence>
<evidence type="ECO:0000256" key="3">
    <source>
        <dbReference type="ARBA" id="ARBA00022525"/>
    </source>
</evidence>
<comment type="function">
    <text evidence="7">Cell signaling peptide that may regulate plant stress, growth, and development. Mediates a rapid alkalinization of extracellular space by mediating a transient increase in the cytoplasmic Ca(2+) concentration leading to a calcium-dependent signaling events through a cell surface receptor and a concomitant activation of some intracellular mitogen-activated protein kinases.</text>
</comment>
<evidence type="ECO:0000313" key="10">
    <source>
        <dbReference type="EMBL" id="ESQ29280.1"/>
    </source>
</evidence>
<dbReference type="OMA" id="HATHCDK"/>
<dbReference type="GO" id="GO:0040008">
    <property type="term" value="P:regulation of growth"/>
    <property type="evidence" value="ECO:0007669"/>
    <property type="project" value="UniProtKB-ARBA"/>
</dbReference>
<comment type="similarity">
    <text evidence="2">Belongs to the plant rapid alkalinization factor (RALF) family.</text>
</comment>
<dbReference type="eggNOG" id="ENOG502SW1C">
    <property type="taxonomic scope" value="Eukaryota"/>
</dbReference>
<sequence length="79" mass="8735">MKMSKSLKVILSLVFIVFLALAATKIEARAINYRDLIRGDHGMPCDKAKPGSCTKQPANPYKRGCEESQHCRGPTPSKM</sequence>
<keyword evidence="5 9" id="KW-0732">Signal</keyword>
<dbReference type="InterPro" id="IPR008801">
    <property type="entry name" value="RALF"/>
</dbReference>
<dbReference type="KEGG" id="eus:EUTSA_v10024096mg"/>
<feature type="signal peptide" evidence="9">
    <location>
        <begin position="1"/>
        <end position="28"/>
    </location>
</feature>
<keyword evidence="6" id="KW-1015">Disulfide bond</keyword>
<dbReference type="Pfam" id="PF05498">
    <property type="entry name" value="RALF"/>
    <property type="match status" value="1"/>
</dbReference>
<dbReference type="EMBL" id="KI517881">
    <property type="protein sequence ID" value="ESQ29280.1"/>
    <property type="molecule type" value="Genomic_DNA"/>
</dbReference>
<evidence type="ECO:0000256" key="1">
    <source>
        <dbReference type="ARBA" id="ARBA00004613"/>
    </source>
</evidence>
<proteinExistence type="inferred from homology"/>
<keyword evidence="11" id="KW-1185">Reference proteome</keyword>
<accession>V4JV62</accession>
<evidence type="ECO:0000256" key="4">
    <source>
        <dbReference type="ARBA" id="ARBA00022702"/>
    </source>
</evidence>
<dbReference type="PANTHER" id="PTHR34270">
    <property type="entry name" value="PROTEIN RALF-LIKE 15-RELATED"/>
    <property type="match status" value="1"/>
</dbReference>
<organism evidence="10 11">
    <name type="scientific">Eutrema salsugineum</name>
    <name type="common">Saltwater cress</name>
    <name type="synonym">Sisymbrium salsugineum</name>
    <dbReference type="NCBI Taxonomy" id="72664"/>
    <lineage>
        <taxon>Eukaryota</taxon>
        <taxon>Viridiplantae</taxon>
        <taxon>Streptophyta</taxon>
        <taxon>Embryophyta</taxon>
        <taxon>Tracheophyta</taxon>
        <taxon>Spermatophyta</taxon>
        <taxon>Magnoliopsida</taxon>
        <taxon>eudicotyledons</taxon>
        <taxon>Gunneridae</taxon>
        <taxon>Pentapetalae</taxon>
        <taxon>rosids</taxon>
        <taxon>malvids</taxon>
        <taxon>Brassicales</taxon>
        <taxon>Brassicaceae</taxon>
        <taxon>Eutremeae</taxon>
        <taxon>Eutrema</taxon>
    </lineage>
</organism>
<dbReference type="GO" id="GO:0005576">
    <property type="term" value="C:extracellular region"/>
    <property type="evidence" value="ECO:0007669"/>
    <property type="project" value="UniProtKB-SubCell"/>
</dbReference>
<dbReference type="Proteomes" id="UP000030689">
    <property type="component" value="Unassembled WGS sequence"/>
</dbReference>
<reference evidence="10 11" key="1">
    <citation type="journal article" date="2013" name="Front. Plant Sci.">
        <title>The Reference Genome of the Halophytic Plant Eutrema salsugineum.</title>
        <authorList>
            <person name="Yang R."/>
            <person name="Jarvis D.E."/>
            <person name="Chen H."/>
            <person name="Beilstein M.A."/>
            <person name="Grimwood J."/>
            <person name="Jenkins J."/>
            <person name="Shu S."/>
            <person name="Prochnik S."/>
            <person name="Xin M."/>
            <person name="Ma C."/>
            <person name="Schmutz J."/>
            <person name="Wing R.A."/>
            <person name="Mitchell-Olds T."/>
            <person name="Schumaker K.S."/>
            <person name="Wang X."/>
        </authorList>
    </citation>
    <scope>NUCLEOTIDE SEQUENCE [LARGE SCALE GENOMIC DNA]</scope>
</reference>
<evidence type="ECO:0000256" key="7">
    <source>
        <dbReference type="ARBA" id="ARBA00037228"/>
    </source>
</evidence>
<dbReference type="AlphaFoldDB" id="V4JV62"/>
<evidence type="ECO:0008006" key="12">
    <source>
        <dbReference type="Google" id="ProtNLM"/>
    </source>
</evidence>
<evidence type="ECO:0000256" key="8">
    <source>
        <dbReference type="SAM" id="MobiDB-lite"/>
    </source>
</evidence>
<dbReference type="OrthoDB" id="1089400at2759"/>
<dbReference type="GO" id="GO:0005179">
    <property type="term" value="F:hormone activity"/>
    <property type="evidence" value="ECO:0007669"/>
    <property type="project" value="UniProtKB-KW"/>
</dbReference>
<evidence type="ECO:0000313" key="11">
    <source>
        <dbReference type="Proteomes" id="UP000030689"/>
    </source>
</evidence>
<evidence type="ECO:0000256" key="6">
    <source>
        <dbReference type="ARBA" id="ARBA00023157"/>
    </source>
</evidence>
<dbReference type="Gramene" id="ESQ29280">
    <property type="protein sequence ID" value="ESQ29280"/>
    <property type="gene ID" value="EUTSA_v10024096mg"/>
</dbReference>